<reference evidence="1 2" key="1">
    <citation type="submission" date="2022-01" db="EMBL/GenBank/DDBJ databases">
        <authorList>
            <person name="Xiong W."/>
            <person name="Schranz E."/>
        </authorList>
    </citation>
    <scope>NUCLEOTIDE SEQUENCE [LARGE SCALE GENOMIC DNA]</scope>
</reference>
<accession>A0AAU9ME05</accession>
<dbReference type="AlphaFoldDB" id="A0AAU9ME05"/>
<evidence type="ECO:0000313" key="2">
    <source>
        <dbReference type="Proteomes" id="UP001157418"/>
    </source>
</evidence>
<evidence type="ECO:0000313" key="1">
    <source>
        <dbReference type="EMBL" id="CAH1426054.1"/>
    </source>
</evidence>
<proteinExistence type="predicted"/>
<organism evidence="1 2">
    <name type="scientific">Lactuca virosa</name>
    <dbReference type="NCBI Taxonomy" id="75947"/>
    <lineage>
        <taxon>Eukaryota</taxon>
        <taxon>Viridiplantae</taxon>
        <taxon>Streptophyta</taxon>
        <taxon>Embryophyta</taxon>
        <taxon>Tracheophyta</taxon>
        <taxon>Spermatophyta</taxon>
        <taxon>Magnoliopsida</taxon>
        <taxon>eudicotyledons</taxon>
        <taxon>Gunneridae</taxon>
        <taxon>Pentapetalae</taxon>
        <taxon>asterids</taxon>
        <taxon>campanulids</taxon>
        <taxon>Asterales</taxon>
        <taxon>Asteraceae</taxon>
        <taxon>Cichorioideae</taxon>
        <taxon>Cichorieae</taxon>
        <taxon>Lactucinae</taxon>
        <taxon>Lactuca</taxon>
    </lineage>
</organism>
<dbReference type="Proteomes" id="UP001157418">
    <property type="component" value="Unassembled WGS sequence"/>
</dbReference>
<sequence>MKTQLESCSFFFVFHFCEKPPPRGGGVAAVVHRTPPRTTFSSPFLPISNNSNHLPSTAIATTPFLLLLAILERPRGSSRLHRLHQSLPANCSLKWLKEILCPFPFTLHHSFTLIQF</sequence>
<name>A0AAU9ME05_9ASTR</name>
<gene>
    <name evidence="1" type="ORF">LVIROSA_LOCUS13156</name>
</gene>
<protein>
    <submittedName>
        <fullName evidence="1">Uncharacterized protein</fullName>
    </submittedName>
</protein>
<keyword evidence="2" id="KW-1185">Reference proteome</keyword>
<comment type="caution">
    <text evidence="1">The sequence shown here is derived from an EMBL/GenBank/DDBJ whole genome shotgun (WGS) entry which is preliminary data.</text>
</comment>
<dbReference type="EMBL" id="CAKMRJ010002223">
    <property type="protein sequence ID" value="CAH1426054.1"/>
    <property type="molecule type" value="Genomic_DNA"/>
</dbReference>